<evidence type="ECO:0000313" key="2">
    <source>
        <dbReference type="Proteomes" id="UP001283361"/>
    </source>
</evidence>
<sequence length="83" mass="8974">MDKCNRDLKTCRIQPAELEAEVSNHTAWRAKVTEGIKSAEEKREPADIRGHSPSLLLTPFLLLTPLPPLTTPAASANAAASPE</sequence>
<keyword evidence="2" id="KW-1185">Reference proteome</keyword>
<dbReference type="EMBL" id="JAWDGP010004277">
    <property type="protein sequence ID" value="KAK3765771.1"/>
    <property type="molecule type" value="Genomic_DNA"/>
</dbReference>
<organism evidence="1 2">
    <name type="scientific">Elysia crispata</name>
    <name type="common">lettuce slug</name>
    <dbReference type="NCBI Taxonomy" id="231223"/>
    <lineage>
        <taxon>Eukaryota</taxon>
        <taxon>Metazoa</taxon>
        <taxon>Spiralia</taxon>
        <taxon>Lophotrochozoa</taxon>
        <taxon>Mollusca</taxon>
        <taxon>Gastropoda</taxon>
        <taxon>Heterobranchia</taxon>
        <taxon>Euthyneura</taxon>
        <taxon>Panpulmonata</taxon>
        <taxon>Sacoglossa</taxon>
        <taxon>Placobranchoidea</taxon>
        <taxon>Plakobranchidae</taxon>
        <taxon>Elysia</taxon>
    </lineage>
</organism>
<name>A0AAE0ZBA9_9GAST</name>
<comment type="caution">
    <text evidence="1">The sequence shown here is derived from an EMBL/GenBank/DDBJ whole genome shotgun (WGS) entry which is preliminary data.</text>
</comment>
<gene>
    <name evidence="1" type="ORF">RRG08_026242</name>
</gene>
<accession>A0AAE0ZBA9</accession>
<dbReference type="AlphaFoldDB" id="A0AAE0ZBA9"/>
<protein>
    <submittedName>
        <fullName evidence="1">Uncharacterized protein</fullName>
    </submittedName>
</protein>
<evidence type="ECO:0000313" key="1">
    <source>
        <dbReference type="EMBL" id="KAK3765771.1"/>
    </source>
</evidence>
<reference evidence="1" key="1">
    <citation type="journal article" date="2023" name="G3 (Bethesda)">
        <title>A reference genome for the long-term kleptoplast-retaining sea slug Elysia crispata morphotype clarki.</title>
        <authorList>
            <person name="Eastman K.E."/>
            <person name="Pendleton A.L."/>
            <person name="Shaikh M.A."/>
            <person name="Suttiyut T."/>
            <person name="Ogas R."/>
            <person name="Tomko P."/>
            <person name="Gavelis G."/>
            <person name="Widhalm J.R."/>
            <person name="Wisecaver J.H."/>
        </authorList>
    </citation>
    <scope>NUCLEOTIDE SEQUENCE</scope>
    <source>
        <strain evidence="1">ECLA1</strain>
    </source>
</reference>
<dbReference type="Proteomes" id="UP001283361">
    <property type="component" value="Unassembled WGS sequence"/>
</dbReference>
<proteinExistence type="predicted"/>